<organism evidence="1 2">
    <name type="scientific">Stylosanthes scabra</name>
    <dbReference type="NCBI Taxonomy" id="79078"/>
    <lineage>
        <taxon>Eukaryota</taxon>
        <taxon>Viridiplantae</taxon>
        <taxon>Streptophyta</taxon>
        <taxon>Embryophyta</taxon>
        <taxon>Tracheophyta</taxon>
        <taxon>Spermatophyta</taxon>
        <taxon>Magnoliopsida</taxon>
        <taxon>eudicotyledons</taxon>
        <taxon>Gunneridae</taxon>
        <taxon>Pentapetalae</taxon>
        <taxon>rosids</taxon>
        <taxon>fabids</taxon>
        <taxon>Fabales</taxon>
        <taxon>Fabaceae</taxon>
        <taxon>Papilionoideae</taxon>
        <taxon>50 kb inversion clade</taxon>
        <taxon>dalbergioids sensu lato</taxon>
        <taxon>Dalbergieae</taxon>
        <taxon>Pterocarpus clade</taxon>
        <taxon>Stylosanthes</taxon>
    </lineage>
</organism>
<feature type="non-terminal residue" evidence="1">
    <location>
        <position position="1"/>
    </location>
</feature>
<name>A0ABU6U052_9FABA</name>
<comment type="caution">
    <text evidence="1">The sequence shown here is derived from an EMBL/GenBank/DDBJ whole genome shotgun (WGS) entry which is preliminary data.</text>
</comment>
<proteinExistence type="predicted"/>
<evidence type="ECO:0000313" key="1">
    <source>
        <dbReference type="EMBL" id="MED6153845.1"/>
    </source>
</evidence>
<reference evidence="1 2" key="1">
    <citation type="journal article" date="2023" name="Plants (Basel)">
        <title>Bridging the Gap: Combining Genomics and Transcriptomics Approaches to Understand Stylosanthes scabra, an Orphan Legume from the Brazilian Caatinga.</title>
        <authorList>
            <person name="Ferreira-Neto J.R.C."/>
            <person name="da Silva M.D."/>
            <person name="Binneck E."/>
            <person name="de Melo N.F."/>
            <person name="da Silva R.H."/>
            <person name="de Melo A.L.T.M."/>
            <person name="Pandolfi V."/>
            <person name="Bustamante F.O."/>
            <person name="Brasileiro-Vidal A.C."/>
            <person name="Benko-Iseppon A.M."/>
        </authorList>
    </citation>
    <scope>NUCLEOTIDE SEQUENCE [LARGE SCALE GENOMIC DNA]</scope>
    <source>
        <tissue evidence="1">Leaves</tissue>
    </source>
</reference>
<gene>
    <name evidence="1" type="ORF">PIB30_105997</name>
</gene>
<evidence type="ECO:0000313" key="2">
    <source>
        <dbReference type="Proteomes" id="UP001341840"/>
    </source>
</evidence>
<dbReference type="EMBL" id="JASCZI010094671">
    <property type="protein sequence ID" value="MED6153845.1"/>
    <property type="molecule type" value="Genomic_DNA"/>
</dbReference>
<sequence>VICEFTTLRFVWLPYDAVPLVDGLDSHLHLIRYIRPIVSFECVEWHNVDQVMRQFKYWQPRLLQPVQIGEDHCREDKTMIVYHYLDDYMDWFREFAKDWLRLSGRLQEDAYMSEIPEEEPA</sequence>
<protein>
    <submittedName>
        <fullName evidence="1">Uncharacterized protein</fullName>
    </submittedName>
</protein>
<dbReference type="Proteomes" id="UP001341840">
    <property type="component" value="Unassembled WGS sequence"/>
</dbReference>
<keyword evidence="2" id="KW-1185">Reference proteome</keyword>
<accession>A0ABU6U052</accession>